<evidence type="ECO:0000259" key="1">
    <source>
        <dbReference type="Pfam" id="PF10005"/>
    </source>
</evidence>
<dbReference type="EMBL" id="VHSH01000002">
    <property type="protein sequence ID" value="TQV81783.1"/>
    <property type="molecule type" value="Genomic_DNA"/>
</dbReference>
<evidence type="ECO:0000313" key="2">
    <source>
        <dbReference type="EMBL" id="TQV81783.1"/>
    </source>
</evidence>
<dbReference type="InterPro" id="IPR011201">
    <property type="entry name" value="Zinc-ribbon_6_bact"/>
</dbReference>
<dbReference type="Proteomes" id="UP000315252">
    <property type="component" value="Unassembled WGS sequence"/>
</dbReference>
<feature type="domain" description="Zinc-ribbon" evidence="1">
    <location>
        <begin position="4"/>
        <end position="94"/>
    </location>
</feature>
<keyword evidence="3" id="KW-1185">Reference proteome</keyword>
<organism evidence="2 3">
    <name type="scientific">Denitrobaculum tricleocarpae</name>
    <dbReference type="NCBI Taxonomy" id="2591009"/>
    <lineage>
        <taxon>Bacteria</taxon>
        <taxon>Pseudomonadati</taxon>
        <taxon>Pseudomonadota</taxon>
        <taxon>Alphaproteobacteria</taxon>
        <taxon>Rhodospirillales</taxon>
        <taxon>Rhodospirillaceae</taxon>
        <taxon>Denitrobaculum</taxon>
    </lineage>
</organism>
<dbReference type="AlphaFoldDB" id="A0A545TX42"/>
<dbReference type="OrthoDB" id="256753at2"/>
<reference evidence="2 3" key="1">
    <citation type="submission" date="2019-06" db="EMBL/GenBank/DDBJ databases">
        <title>Whole genome sequence for Rhodospirillaceae sp. R148.</title>
        <authorList>
            <person name="Wang G."/>
        </authorList>
    </citation>
    <scope>NUCLEOTIDE SEQUENCE [LARGE SCALE GENOMIC DNA]</scope>
    <source>
        <strain evidence="2 3">R148</strain>
    </source>
</reference>
<name>A0A545TX42_9PROT</name>
<dbReference type="Pfam" id="PF15887">
    <property type="entry name" value="Peptidase_Mx"/>
    <property type="match status" value="1"/>
</dbReference>
<sequence>MKHFECQNCGQWLTFENSHCERCGHVLGYDPDYEDLIALVPERGDFWQALKDPARVFRFCANSAYQACNWLVPAEGPDALCQACRLNRIIPRLEESDHIVFWRRLEVAKHRMIYGLKRLNLPVLSKQDDPDKGVAFEFLSAADMPQDGAASVVTGHANGVITIDLSEADHVERERQRRDMSEPYRTLLGHFRHEIGHYYWERLVADQGRHESFRVLFGDERQDYGEALARHYEQGPPIDWPERYVSSYATMHAWEDFAETWAHYMHIVDTLETAEAYDLQVRRGLRRQQAEGTTTISQKGDSESFDAMIEAWLPMTYAVNSLNRSMGQPDLYPFVLSQFAIDKIEFVHELIQNSDRS</sequence>
<accession>A0A545TX42</accession>
<comment type="caution">
    <text evidence="2">The sequence shown here is derived from an EMBL/GenBank/DDBJ whole genome shotgun (WGS) entry which is preliminary data.</text>
</comment>
<protein>
    <recommendedName>
        <fullName evidence="1">Zinc-ribbon domain-containing protein</fullName>
    </recommendedName>
</protein>
<dbReference type="RefSeq" id="WP_142895414.1">
    <property type="nucleotide sequence ID" value="NZ_ML660053.1"/>
</dbReference>
<gene>
    <name evidence="2" type="ORF">FKG95_05955</name>
</gene>
<evidence type="ECO:0000313" key="3">
    <source>
        <dbReference type="Proteomes" id="UP000315252"/>
    </source>
</evidence>
<proteinExistence type="predicted"/>
<dbReference type="Pfam" id="PF10005">
    <property type="entry name" value="Zn_ribbon_DZR_6"/>
    <property type="match status" value="1"/>
</dbReference>
<dbReference type="InterPro" id="IPR031321">
    <property type="entry name" value="UCP012641"/>
</dbReference>
<dbReference type="PIRSF" id="PIRSF012641">
    <property type="entry name" value="UCP012641"/>
    <property type="match status" value="1"/>
</dbReference>